<dbReference type="PROSITE" id="PS01168">
    <property type="entry name" value="RIBOSOMAL_S27E"/>
    <property type="match status" value="1"/>
</dbReference>
<evidence type="ECO:0000313" key="9">
    <source>
        <dbReference type="Proteomes" id="UP000186914"/>
    </source>
</evidence>
<evidence type="ECO:0000313" key="8">
    <source>
        <dbReference type="EMBL" id="SIQ92456.1"/>
    </source>
</evidence>
<evidence type="ECO:0000256" key="6">
    <source>
        <dbReference type="HAMAP-Rule" id="MF_00371"/>
    </source>
</evidence>
<dbReference type="SUPFAM" id="SSF57829">
    <property type="entry name" value="Zn-binding ribosomal proteins"/>
    <property type="match status" value="1"/>
</dbReference>
<evidence type="ECO:0000256" key="7">
    <source>
        <dbReference type="RuleBase" id="RU000671"/>
    </source>
</evidence>
<dbReference type="RefSeq" id="WP_076428182.1">
    <property type="nucleotide sequence ID" value="NZ_FTNO01000001.1"/>
</dbReference>
<keyword evidence="4 6" id="KW-0689">Ribosomal protein</keyword>
<keyword evidence="6 7" id="KW-0479">Metal-binding</keyword>
<dbReference type="HAMAP" id="MF_00371">
    <property type="entry name" value="Ribosomal_eS27"/>
    <property type="match status" value="1"/>
</dbReference>
<dbReference type="GO" id="GO:1990904">
    <property type="term" value="C:ribonucleoprotein complex"/>
    <property type="evidence" value="ECO:0007669"/>
    <property type="project" value="UniProtKB-KW"/>
</dbReference>
<dbReference type="InterPro" id="IPR011332">
    <property type="entry name" value="Ribosomal_zn-bd"/>
</dbReference>
<keyword evidence="2 6" id="KW-0863">Zinc-finger</keyword>
<organism evidence="8 9">
    <name type="scientific">Haladaptatus litoreus</name>
    <dbReference type="NCBI Taxonomy" id="553468"/>
    <lineage>
        <taxon>Archaea</taxon>
        <taxon>Methanobacteriati</taxon>
        <taxon>Methanobacteriota</taxon>
        <taxon>Stenosarchaea group</taxon>
        <taxon>Halobacteria</taxon>
        <taxon>Halobacteriales</taxon>
        <taxon>Haladaptataceae</taxon>
        <taxon>Haladaptatus</taxon>
    </lineage>
</organism>
<dbReference type="AlphaFoldDB" id="A0A1N6WR25"/>
<keyword evidence="3 6" id="KW-0862">Zinc</keyword>
<keyword evidence="5 6" id="KW-0687">Ribonucleoprotein</keyword>
<dbReference type="OrthoDB" id="5718at2157"/>
<feature type="binding site" evidence="6">
    <location>
        <position position="29"/>
    </location>
    <ligand>
        <name>Zn(2+)</name>
        <dbReference type="ChEBI" id="CHEBI:29105"/>
    </ligand>
</feature>
<protein>
    <recommendedName>
        <fullName evidence="6">Small ribosomal subunit protein eS27</fullName>
    </recommendedName>
</protein>
<comment type="similarity">
    <text evidence="1 6 7">Belongs to the eukaryotic ribosomal protein eS27 family.</text>
</comment>
<evidence type="ECO:0000256" key="5">
    <source>
        <dbReference type="ARBA" id="ARBA00023274"/>
    </source>
</evidence>
<evidence type="ECO:0000256" key="2">
    <source>
        <dbReference type="ARBA" id="ARBA00022771"/>
    </source>
</evidence>
<proteinExistence type="inferred from homology"/>
<dbReference type="EMBL" id="FTNO01000001">
    <property type="protein sequence ID" value="SIQ92456.1"/>
    <property type="molecule type" value="Genomic_DNA"/>
</dbReference>
<dbReference type="GO" id="GO:0005840">
    <property type="term" value="C:ribosome"/>
    <property type="evidence" value="ECO:0007669"/>
    <property type="project" value="UniProtKB-KW"/>
</dbReference>
<dbReference type="InterPro" id="IPR023407">
    <property type="entry name" value="Ribosomal_eS27_Zn-bd_dom_sf"/>
</dbReference>
<feature type="binding site" evidence="6">
    <location>
        <position position="10"/>
    </location>
    <ligand>
        <name>Zn(2+)</name>
        <dbReference type="ChEBI" id="CHEBI:29105"/>
    </ligand>
</feature>
<dbReference type="GO" id="GO:0003735">
    <property type="term" value="F:structural constituent of ribosome"/>
    <property type="evidence" value="ECO:0007669"/>
    <property type="project" value="InterPro"/>
</dbReference>
<dbReference type="Gene3D" id="2.20.25.100">
    <property type="entry name" value="Zn-binding ribosomal proteins"/>
    <property type="match status" value="1"/>
</dbReference>
<evidence type="ECO:0000256" key="3">
    <source>
        <dbReference type="ARBA" id="ARBA00022833"/>
    </source>
</evidence>
<accession>A0A1N6WR25</accession>
<comment type="cofactor">
    <cofactor evidence="6 7">
        <name>Zn(2+)</name>
        <dbReference type="ChEBI" id="CHEBI:29105"/>
    </cofactor>
    <text evidence="6 7">Binds 1 zinc ion per subunit.</text>
</comment>
<comment type="subunit">
    <text evidence="6">Part of the 30S ribosomal subunit.</text>
</comment>
<dbReference type="Pfam" id="PF01667">
    <property type="entry name" value="Ribosomal_S27e"/>
    <property type="match status" value="1"/>
</dbReference>
<name>A0A1N6WR25_9EURY</name>
<dbReference type="NCBIfam" id="NF001629">
    <property type="entry name" value="PRK00415.1"/>
    <property type="match status" value="1"/>
</dbReference>
<dbReference type="GO" id="GO:0006412">
    <property type="term" value="P:translation"/>
    <property type="evidence" value="ECO:0007669"/>
    <property type="project" value="UniProtKB-UniRule"/>
</dbReference>
<dbReference type="Proteomes" id="UP000186914">
    <property type="component" value="Unassembled WGS sequence"/>
</dbReference>
<sequence>MAGNFYTVQCPDCENEQTVFSKAASEVNCVVCGHRLASPTGGKAEIDGDVTETVASR</sequence>
<evidence type="ECO:0000256" key="1">
    <source>
        <dbReference type="ARBA" id="ARBA00010919"/>
    </source>
</evidence>
<dbReference type="InterPro" id="IPR000592">
    <property type="entry name" value="Ribosomal_eS27"/>
</dbReference>
<feature type="binding site" evidence="6">
    <location>
        <position position="13"/>
    </location>
    <ligand>
        <name>Zn(2+)</name>
        <dbReference type="ChEBI" id="CHEBI:29105"/>
    </ligand>
</feature>
<dbReference type="GeneID" id="68614657"/>
<gene>
    <name evidence="6" type="primary">rps27e</name>
    <name evidence="8" type="ORF">SAMN05421858_0833</name>
</gene>
<dbReference type="GO" id="GO:0008270">
    <property type="term" value="F:zinc ion binding"/>
    <property type="evidence" value="ECO:0007669"/>
    <property type="project" value="UniProtKB-UniRule"/>
</dbReference>
<reference evidence="9" key="1">
    <citation type="submission" date="2017-01" db="EMBL/GenBank/DDBJ databases">
        <authorList>
            <person name="Varghese N."/>
            <person name="Submissions S."/>
        </authorList>
    </citation>
    <scope>NUCLEOTIDE SEQUENCE [LARGE SCALE GENOMIC DNA]</scope>
    <source>
        <strain evidence="9">CGMCC 1.7737</strain>
    </source>
</reference>
<feature type="binding site" evidence="6">
    <location>
        <position position="32"/>
    </location>
    <ligand>
        <name>Zn(2+)</name>
        <dbReference type="ChEBI" id="CHEBI:29105"/>
    </ligand>
</feature>
<evidence type="ECO:0000256" key="4">
    <source>
        <dbReference type="ARBA" id="ARBA00022980"/>
    </source>
</evidence>
<feature type="zinc finger region" description="C4-type" evidence="6">
    <location>
        <begin position="10"/>
        <end position="32"/>
    </location>
</feature>
<keyword evidence="9" id="KW-1185">Reference proteome</keyword>